<accession>A0ABW2Z570</accession>
<keyword evidence="1" id="KW-0732">Signal</keyword>
<dbReference type="Gene3D" id="2.60.40.1740">
    <property type="entry name" value="hypothetical protein (bacova_03559)"/>
    <property type="match status" value="1"/>
</dbReference>
<sequence>MKKNIFALLAAAVLLASCTKNNDWEFPDFDYSTVYFPYQSPVRTITLGEDIYDNTLDNQHKSLIMATLGGVYSNKKDVAIDVVVDNTLTQNLKYSLPTGVAGNVVAMPANYYSLPANMKIVIPEGKMSGGIEVTLTDAFFADPLAVTNNYVIPLRMTKVSGADSILRGKTSLSNPDRRIAQNWSIVPKDYILYAVKFINQYHGNYLRRGVDDVKGNGGNTALDTKISYHKQYVEQDEVVSLTTNSLTDNTLSLFARNKDNSTTAFAVRMKFDNAGKCVVSAPAAAGYTVSGTGEFVKKGDMWGNEKRDVLRLKYQVAFAASTHNFTDTIVMRDRGVKLETFNFVVQ</sequence>
<dbReference type="Pfam" id="PF08522">
    <property type="entry name" value="BT_3987-like_N"/>
    <property type="match status" value="1"/>
</dbReference>
<gene>
    <name evidence="4" type="ORF">ACFQZS_16980</name>
</gene>
<dbReference type="PROSITE" id="PS51257">
    <property type="entry name" value="PROKAR_LIPOPROTEIN"/>
    <property type="match status" value="1"/>
</dbReference>
<feature type="signal peptide" evidence="1">
    <location>
        <begin position="1"/>
        <end position="22"/>
    </location>
</feature>
<evidence type="ECO:0000313" key="4">
    <source>
        <dbReference type="EMBL" id="MFD0751850.1"/>
    </source>
</evidence>
<feature type="chain" id="PRO_5047501658" evidence="1">
    <location>
        <begin position="23"/>
        <end position="346"/>
    </location>
</feature>
<dbReference type="RefSeq" id="WP_377102158.1">
    <property type="nucleotide sequence ID" value="NZ_JBHTHU010000021.1"/>
</dbReference>
<feature type="domain" description="BT-3987-like N-terminal" evidence="2">
    <location>
        <begin position="32"/>
        <end position="162"/>
    </location>
</feature>
<dbReference type="Gene3D" id="2.40.128.420">
    <property type="match status" value="1"/>
</dbReference>
<name>A0ABW2Z570_9SPHI</name>
<proteinExistence type="predicted"/>
<evidence type="ECO:0000259" key="2">
    <source>
        <dbReference type="Pfam" id="PF08522"/>
    </source>
</evidence>
<protein>
    <submittedName>
        <fullName evidence="4">DUF5627 domain-containing protein</fullName>
    </submittedName>
</protein>
<organism evidence="4 5">
    <name type="scientific">Mucilaginibacter calamicampi</name>
    <dbReference type="NCBI Taxonomy" id="1302352"/>
    <lineage>
        <taxon>Bacteria</taxon>
        <taxon>Pseudomonadati</taxon>
        <taxon>Bacteroidota</taxon>
        <taxon>Sphingobacteriia</taxon>
        <taxon>Sphingobacteriales</taxon>
        <taxon>Sphingobacteriaceae</taxon>
        <taxon>Mucilaginibacter</taxon>
    </lineage>
</organism>
<feature type="domain" description="DUF5627" evidence="3">
    <location>
        <begin position="200"/>
        <end position="335"/>
    </location>
</feature>
<dbReference type="InterPro" id="IPR013728">
    <property type="entry name" value="BT_3987-like_N"/>
</dbReference>
<dbReference type="EMBL" id="JBHTHU010000021">
    <property type="protein sequence ID" value="MFD0751850.1"/>
    <property type="molecule type" value="Genomic_DNA"/>
</dbReference>
<reference evidence="5" key="1">
    <citation type="journal article" date="2019" name="Int. J. Syst. Evol. Microbiol.">
        <title>The Global Catalogue of Microorganisms (GCM) 10K type strain sequencing project: providing services to taxonomists for standard genome sequencing and annotation.</title>
        <authorList>
            <consortium name="The Broad Institute Genomics Platform"/>
            <consortium name="The Broad Institute Genome Sequencing Center for Infectious Disease"/>
            <person name="Wu L."/>
            <person name="Ma J."/>
        </authorList>
    </citation>
    <scope>NUCLEOTIDE SEQUENCE [LARGE SCALE GENOMIC DNA]</scope>
    <source>
        <strain evidence="5">CCUG 63418</strain>
    </source>
</reference>
<evidence type="ECO:0000313" key="5">
    <source>
        <dbReference type="Proteomes" id="UP001596958"/>
    </source>
</evidence>
<evidence type="ECO:0000256" key="1">
    <source>
        <dbReference type="SAM" id="SignalP"/>
    </source>
</evidence>
<dbReference type="InterPro" id="IPR040580">
    <property type="entry name" value="DUF5627"/>
</dbReference>
<dbReference type="Proteomes" id="UP001596958">
    <property type="component" value="Unassembled WGS sequence"/>
</dbReference>
<comment type="caution">
    <text evidence="4">The sequence shown here is derived from an EMBL/GenBank/DDBJ whole genome shotgun (WGS) entry which is preliminary data.</text>
</comment>
<evidence type="ECO:0000259" key="3">
    <source>
        <dbReference type="Pfam" id="PF18620"/>
    </source>
</evidence>
<dbReference type="Pfam" id="PF18620">
    <property type="entry name" value="DUF5627"/>
    <property type="match status" value="1"/>
</dbReference>
<keyword evidence="5" id="KW-1185">Reference proteome</keyword>